<accession>A0A8D4BJD8</accession>
<reference evidence="2 3" key="1">
    <citation type="submission" date="2011-01" db="EMBL/GenBank/DDBJ databases">
        <title>Complete sequence of chromosome of Streptomyces flavogriseus ATCC 33331.</title>
        <authorList>
            <consortium name="US DOE Joint Genome Institute"/>
            <person name="Lucas S."/>
            <person name="Copeland A."/>
            <person name="Lapidus A."/>
            <person name="Cheng J.-F."/>
            <person name="Goodwin L."/>
            <person name="Pitluck S."/>
            <person name="Davenport K."/>
            <person name="Detter J.C."/>
            <person name="Han C."/>
            <person name="Tapia R."/>
            <person name="Land M."/>
            <person name="Hauser L."/>
            <person name="Kyrpides N."/>
            <person name="Ivanova N."/>
            <person name="Ovchinnikova G."/>
            <person name="Pagani I."/>
            <person name="Brumm P."/>
            <person name="Mead D."/>
            <person name="Woyke T."/>
        </authorList>
    </citation>
    <scope>NUCLEOTIDE SEQUENCE [LARGE SCALE GENOMIC DNA]</scope>
    <source>
        <strain evidence="3">ATCC 33331 / IAF-45CD</strain>
    </source>
</reference>
<name>A0A8D4BJD8_STRFA</name>
<feature type="region of interest" description="Disordered" evidence="1">
    <location>
        <begin position="213"/>
        <end position="294"/>
    </location>
</feature>
<dbReference type="Proteomes" id="UP000002066">
    <property type="component" value="Chromosome"/>
</dbReference>
<feature type="region of interest" description="Disordered" evidence="1">
    <location>
        <begin position="110"/>
        <end position="139"/>
    </location>
</feature>
<organism evidence="2 3">
    <name type="scientific">Streptomyces pratensis (strain ATCC 33331 / IAF-45CD)</name>
    <dbReference type="NCBI Taxonomy" id="591167"/>
    <lineage>
        <taxon>Bacteria</taxon>
        <taxon>Bacillati</taxon>
        <taxon>Actinomycetota</taxon>
        <taxon>Actinomycetes</taxon>
        <taxon>Kitasatosporales</taxon>
        <taxon>Streptomycetaceae</taxon>
        <taxon>Streptomyces</taxon>
    </lineage>
</organism>
<dbReference type="InterPro" id="IPR046200">
    <property type="entry name" value="DUF6233"/>
</dbReference>
<dbReference type="AlphaFoldDB" id="A0A8D4BJD8"/>
<gene>
    <name evidence="2" type="ordered locus">Sfla_6350</name>
</gene>
<sequence length="294" mass="32109">MLNGRVYGHDHNDPNPGPLPHRTYAELVGGPLGGLLLDTGGGPWKSTTELLWPPSSGGSPGGAFPEQAERLAAYRARILELTTQIITHPYWPTLSGSDRVEARTVLKHVHDTPPAPTRSHARRHHDPRRHQRPGEEPGLLDWLRRQVGQTEPGIQEAHEQARRERARAGMAFKIQPQRSSSTALIHRGGCATYPNQVGLISREDALVALAEPASSRARSADPVRTPAPPPIPADRAVVPRPGSPAGSPLATLRRRRSRLEPSGAGSRSRVWTSCSGRSRRSTFCGRSGMRRPVW</sequence>
<evidence type="ECO:0000313" key="3">
    <source>
        <dbReference type="Proteomes" id="UP000002066"/>
    </source>
</evidence>
<dbReference type="Pfam" id="PF19746">
    <property type="entry name" value="DUF6233"/>
    <property type="match status" value="1"/>
</dbReference>
<dbReference type="KEGG" id="sfa:Sfla_6350"/>
<protein>
    <submittedName>
        <fullName evidence="2">Uncharacterized protein</fullName>
    </submittedName>
</protein>
<evidence type="ECO:0000256" key="1">
    <source>
        <dbReference type="SAM" id="MobiDB-lite"/>
    </source>
</evidence>
<proteinExistence type="predicted"/>
<evidence type="ECO:0000313" key="2">
    <source>
        <dbReference type="EMBL" id="ADW07710.1"/>
    </source>
</evidence>
<feature type="compositionally biased region" description="Basic residues" evidence="1">
    <location>
        <begin position="119"/>
        <end position="131"/>
    </location>
</feature>
<dbReference type="EMBL" id="CP002475">
    <property type="protein sequence ID" value="ADW07710.1"/>
    <property type="molecule type" value="Genomic_DNA"/>
</dbReference>